<evidence type="ECO:0000313" key="2">
    <source>
        <dbReference type="Proteomes" id="UP000321201"/>
    </source>
</evidence>
<dbReference type="InterPro" id="IPR008551">
    <property type="entry name" value="TANGO2"/>
</dbReference>
<dbReference type="OrthoDB" id="4380123at2"/>
<organism evidence="1 2">
    <name type="scientific">Pelomicrobium methylotrophicum</name>
    <dbReference type="NCBI Taxonomy" id="2602750"/>
    <lineage>
        <taxon>Bacteria</taxon>
        <taxon>Pseudomonadati</taxon>
        <taxon>Pseudomonadota</taxon>
        <taxon>Hydrogenophilia</taxon>
        <taxon>Hydrogenophilia incertae sedis</taxon>
        <taxon>Pelomicrobium</taxon>
    </lineage>
</organism>
<accession>A0A5C7EPQ6</accession>
<name>A0A5C7EPQ6_9PROT</name>
<proteinExistence type="predicted"/>
<protein>
    <submittedName>
        <fullName evidence="1">NRDE family protein</fullName>
    </submittedName>
</protein>
<dbReference type="AlphaFoldDB" id="A0A5C7EPQ6"/>
<dbReference type="PANTHER" id="PTHR17985">
    <property type="entry name" value="SER/THR-RICH PROTEIN T10 IN DGCR REGION"/>
    <property type="match status" value="1"/>
</dbReference>
<keyword evidence="2" id="KW-1185">Reference proteome</keyword>
<dbReference type="Pfam" id="PF05742">
    <property type="entry name" value="TANGO2"/>
    <property type="match status" value="1"/>
</dbReference>
<dbReference type="InParanoid" id="A0A5C7EPQ6"/>
<dbReference type="RefSeq" id="WP_147798158.1">
    <property type="nucleotide sequence ID" value="NZ_VPFL01000001.1"/>
</dbReference>
<sequence length="275" mass="29919">MCLVLLALNAHPRYRLIVAANRDEFYDRVTAPASFWRDQPHVLAGRDLEKGGTWLGMTRTGRFALVTNYREGGTRDAHAKSRGHLVSEFLAGRETPAAYAARVASGGAAYNGYNLIVGDASAVVYHSNRSHDIRTLTDGVYGLSNHLLDTPWPKIRRSKSALFGLLEQDGPALVEGLFRILADPSRPGDGELPDTGIGVEWERLLSAAFIASDTYGTRSSTVVLIGRDGKVRFVERSFGRNGTPESEIAHEFFLTPAMAMSSVYAEDPGIHAGEG</sequence>
<dbReference type="PANTHER" id="PTHR17985:SF8">
    <property type="entry name" value="TRANSPORT AND GOLGI ORGANIZATION PROTEIN 2 HOMOLOG"/>
    <property type="match status" value="1"/>
</dbReference>
<dbReference type="Proteomes" id="UP000321201">
    <property type="component" value="Unassembled WGS sequence"/>
</dbReference>
<evidence type="ECO:0000313" key="1">
    <source>
        <dbReference type="EMBL" id="TXF13572.1"/>
    </source>
</evidence>
<dbReference type="EMBL" id="VPFL01000001">
    <property type="protein sequence ID" value="TXF13572.1"/>
    <property type="molecule type" value="Genomic_DNA"/>
</dbReference>
<reference evidence="1 2" key="1">
    <citation type="submission" date="2019-08" db="EMBL/GenBank/DDBJ databases">
        <title>Pelomicrobium methylotrophicum gen. nov., sp. nov. a moderately thermophilic, facultatively anaerobic, lithoautotrophic and methylotrophic bacterium isolated from a terrestrial mud volcano.</title>
        <authorList>
            <person name="Slobodkina G.B."/>
            <person name="Merkel A.Y."/>
            <person name="Slobodkin A.I."/>
        </authorList>
    </citation>
    <scope>NUCLEOTIDE SEQUENCE [LARGE SCALE GENOMIC DNA]</scope>
    <source>
        <strain evidence="1 2">SM250</strain>
    </source>
</reference>
<gene>
    <name evidence="1" type="ORF">FR698_00140</name>
</gene>
<comment type="caution">
    <text evidence="1">The sequence shown here is derived from an EMBL/GenBank/DDBJ whole genome shotgun (WGS) entry which is preliminary data.</text>
</comment>